<evidence type="ECO:0000313" key="8">
    <source>
        <dbReference type="EMBL" id="KAJ5364807.1"/>
    </source>
</evidence>
<organism evidence="8 9">
    <name type="scientific">Penicillium cataractarum</name>
    <dbReference type="NCBI Taxonomy" id="2100454"/>
    <lineage>
        <taxon>Eukaryota</taxon>
        <taxon>Fungi</taxon>
        <taxon>Dikarya</taxon>
        <taxon>Ascomycota</taxon>
        <taxon>Pezizomycotina</taxon>
        <taxon>Eurotiomycetes</taxon>
        <taxon>Eurotiomycetidae</taxon>
        <taxon>Eurotiales</taxon>
        <taxon>Aspergillaceae</taxon>
        <taxon>Penicillium</taxon>
    </lineage>
</organism>
<evidence type="ECO:0000256" key="2">
    <source>
        <dbReference type="ARBA" id="ARBA00005995"/>
    </source>
</evidence>
<feature type="binding site" evidence="5">
    <location>
        <begin position="40"/>
        <end position="41"/>
    </location>
    <ligand>
        <name>FAD</name>
        <dbReference type="ChEBI" id="CHEBI:57692"/>
    </ligand>
</feature>
<dbReference type="Gene3D" id="3.90.660.10">
    <property type="match status" value="1"/>
</dbReference>
<accession>A0A9W9RQZ7</accession>
<feature type="binding site" evidence="5">
    <location>
        <position position="21"/>
    </location>
    <ligand>
        <name>FAD</name>
        <dbReference type="ChEBI" id="CHEBI:57692"/>
    </ligand>
</feature>
<dbReference type="InterPro" id="IPR036188">
    <property type="entry name" value="FAD/NAD-bd_sf"/>
</dbReference>
<evidence type="ECO:0000313" key="9">
    <source>
        <dbReference type="Proteomes" id="UP001147782"/>
    </source>
</evidence>
<evidence type="ECO:0000256" key="1">
    <source>
        <dbReference type="ARBA" id="ARBA00001974"/>
    </source>
</evidence>
<dbReference type="PRINTS" id="PR00757">
    <property type="entry name" value="AMINEOXDASEF"/>
</dbReference>
<feature type="binding site" evidence="5">
    <location>
        <position position="354"/>
    </location>
    <ligand>
        <name>substrate</name>
    </ligand>
</feature>
<dbReference type="GO" id="GO:0097621">
    <property type="term" value="F:monoamine oxidase activity"/>
    <property type="evidence" value="ECO:0007669"/>
    <property type="project" value="UniProtKB-EC"/>
</dbReference>
<evidence type="ECO:0000256" key="4">
    <source>
        <dbReference type="ARBA" id="ARBA00048448"/>
    </source>
</evidence>
<evidence type="ECO:0000259" key="7">
    <source>
        <dbReference type="Pfam" id="PF01593"/>
    </source>
</evidence>
<feature type="binding site" evidence="5">
    <location>
        <position position="446"/>
    </location>
    <ligand>
        <name>FAD</name>
        <dbReference type="ChEBI" id="CHEBI:57692"/>
    </ligand>
</feature>
<comment type="cofactor">
    <cofactor evidence="1 6">
        <name>FAD</name>
        <dbReference type="ChEBI" id="CHEBI:57692"/>
    </cofactor>
</comment>
<dbReference type="InterPro" id="IPR002937">
    <property type="entry name" value="Amino_oxidase"/>
</dbReference>
<evidence type="ECO:0000256" key="5">
    <source>
        <dbReference type="PIRSR" id="PIRSR601613-1"/>
    </source>
</evidence>
<evidence type="ECO:0000256" key="3">
    <source>
        <dbReference type="ARBA" id="ARBA00023002"/>
    </source>
</evidence>
<gene>
    <name evidence="8" type="ORF">N7496_010520</name>
</gene>
<keyword evidence="3 6" id="KW-0560">Oxidoreductase</keyword>
<dbReference type="OrthoDB" id="5046242at2759"/>
<protein>
    <recommendedName>
        <fullName evidence="6">Amine oxidase</fullName>
        <ecNumber evidence="6">1.4.3.-</ecNumber>
    </recommendedName>
</protein>
<dbReference type="Gene3D" id="1.10.405.10">
    <property type="entry name" value="Guanine Nucleotide Dissociation Inhibitor, domain 1"/>
    <property type="match status" value="1"/>
</dbReference>
<dbReference type="Pfam" id="PF01593">
    <property type="entry name" value="Amino_oxidase"/>
    <property type="match status" value="1"/>
</dbReference>
<dbReference type="Proteomes" id="UP001147782">
    <property type="component" value="Unassembled WGS sequence"/>
</dbReference>
<dbReference type="GeneID" id="81442612"/>
<keyword evidence="6" id="KW-0285">Flavoprotein</keyword>
<name>A0A9W9RQZ7_9EURO</name>
<dbReference type="SUPFAM" id="SSF51905">
    <property type="entry name" value="FAD/NAD(P)-binding domain"/>
    <property type="match status" value="1"/>
</dbReference>
<dbReference type="EC" id="1.4.3.-" evidence="6"/>
<feature type="domain" description="Amine oxidase" evidence="7">
    <location>
        <begin position="20"/>
        <end position="470"/>
    </location>
</feature>
<dbReference type="Gene3D" id="3.50.50.60">
    <property type="entry name" value="FAD/NAD(P)-binding domain"/>
    <property type="match status" value="1"/>
</dbReference>
<dbReference type="PANTHER" id="PTHR43563">
    <property type="entry name" value="AMINE OXIDASE"/>
    <property type="match status" value="1"/>
</dbReference>
<dbReference type="AlphaFoldDB" id="A0A9W9RQZ7"/>
<dbReference type="InterPro" id="IPR050703">
    <property type="entry name" value="Flavin_MAO"/>
</dbReference>
<dbReference type="EMBL" id="JAPZBS010000008">
    <property type="protein sequence ID" value="KAJ5364807.1"/>
    <property type="molecule type" value="Genomic_DNA"/>
</dbReference>
<dbReference type="SUPFAM" id="SSF54373">
    <property type="entry name" value="FAD-linked reductases, C-terminal domain"/>
    <property type="match status" value="1"/>
</dbReference>
<comment type="caution">
    <text evidence="8">The sequence shown here is derived from an EMBL/GenBank/DDBJ whole genome shotgun (WGS) entry which is preliminary data.</text>
</comment>
<evidence type="ECO:0000256" key="6">
    <source>
        <dbReference type="RuleBase" id="RU362067"/>
    </source>
</evidence>
<dbReference type="RefSeq" id="XP_056552433.1">
    <property type="nucleotide sequence ID" value="XM_056703433.1"/>
</dbReference>
<dbReference type="InterPro" id="IPR001613">
    <property type="entry name" value="Flavin_amine_oxidase"/>
</dbReference>
<comment type="similarity">
    <text evidence="2 6">Belongs to the flavin monoamine oxidase family.</text>
</comment>
<keyword evidence="9" id="KW-1185">Reference proteome</keyword>
<keyword evidence="6" id="KW-0274">FAD</keyword>
<reference evidence="8" key="2">
    <citation type="journal article" date="2023" name="IMA Fungus">
        <title>Comparative genomic study of the Penicillium genus elucidates a diverse pangenome and 15 lateral gene transfer events.</title>
        <authorList>
            <person name="Petersen C."/>
            <person name="Sorensen T."/>
            <person name="Nielsen M.R."/>
            <person name="Sondergaard T.E."/>
            <person name="Sorensen J.L."/>
            <person name="Fitzpatrick D.A."/>
            <person name="Frisvad J.C."/>
            <person name="Nielsen K.L."/>
        </authorList>
    </citation>
    <scope>NUCLEOTIDE SEQUENCE</scope>
    <source>
        <strain evidence="8">IBT 29864</strain>
    </source>
</reference>
<dbReference type="PANTHER" id="PTHR43563:SF14">
    <property type="entry name" value="AMINE OXIDASE"/>
    <property type="match status" value="1"/>
</dbReference>
<comment type="catalytic activity">
    <reaction evidence="4">
        <text>a secondary aliphatic amine + O2 + H2O = a primary amine + an aldehyde + H2O2</text>
        <dbReference type="Rhea" id="RHEA:26414"/>
        <dbReference type="ChEBI" id="CHEBI:15377"/>
        <dbReference type="ChEBI" id="CHEBI:15379"/>
        <dbReference type="ChEBI" id="CHEBI:16240"/>
        <dbReference type="ChEBI" id="CHEBI:17478"/>
        <dbReference type="ChEBI" id="CHEBI:58855"/>
        <dbReference type="ChEBI" id="CHEBI:65296"/>
        <dbReference type="EC" id="1.4.3.4"/>
    </reaction>
</comment>
<sequence length="477" mass="51770">MDSVAVTRESVDVVVIGAGLSGLRAALAIQAAGFSCAVVEAIDRVGGKTLTLPSKKSGPGVNDVGAAWINDTTQSEMYKLVKHYGLQGEVQMDSGNDVWEHGDGVVLSPHGVLPLTEEEQAALGQVIGKFTEISAEVNLEDPIAGPGAKQLDIVSLHEYCLQEFQSEQIATLLNTVSQSLIGIESKDISALSFLQSCKSGTGFQAVISDTKHGAQYLRIRQGTQTISKNMAKKLKAGSLWLSTPATHIEQCPDTGVCTVRSANKAVFLAKKVILSVATPLYKKIQFSPALPTEKQRLAQENILGYYSKIIFVFEKPWWRTAGFSGEIKSQDNGPILFSVDTSVPDDDQWSISCFIVGGRGLKWSKLSQEERYSSAWSQLRFAFEKVDLESGKLKVPEPINTLEYEWSKQEFFLGGPCPASPPGLLTSVDGAALRKPFENVHFVGTETALEWKGYMEGAVRSGDRGAAEVISELQNKY</sequence>
<proteinExistence type="inferred from homology"/>
<reference evidence="8" key="1">
    <citation type="submission" date="2022-11" db="EMBL/GenBank/DDBJ databases">
        <authorList>
            <person name="Petersen C."/>
        </authorList>
    </citation>
    <scope>NUCLEOTIDE SEQUENCE</scope>
    <source>
        <strain evidence="8">IBT 29864</strain>
    </source>
</reference>